<feature type="compositionally biased region" description="Acidic residues" evidence="1">
    <location>
        <begin position="40"/>
        <end position="49"/>
    </location>
</feature>
<evidence type="ECO:0000313" key="3">
    <source>
        <dbReference type="Proteomes" id="UP001180020"/>
    </source>
</evidence>
<feature type="region of interest" description="Disordered" evidence="1">
    <location>
        <begin position="1"/>
        <end position="124"/>
    </location>
</feature>
<name>A0AAV9E937_ACOCL</name>
<protein>
    <submittedName>
        <fullName evidence="2">Uncharacterized protein</fullName>
    </submittedName>
</protein>
<sequence length="124" mass="13182">MGICDGRHTRQGRRGWGQRGSLESRSKGSSLLRQPRDDEAVGAEVEDSEGSGGGAHVGEGSGVRDDEVREGGEEGRGGGGGVELYGLDGDVGDEVSEGTQSGKDVEKFWNQERRARDSGFWEVD</sequence>
<accession>A0AAV9E937</accession>
<organism evidence="2 3">
    <name type="scientific">Acorus calamus</name>
    <name type="common">Sweet flag</name>
    <dbReference type="NCBI Taxonomy" id="4465"/>
    <lineage>
        <taxon>Eukaryota</taxon>
        <taxon>Viridiplantae</taxon>
        <taxon>Streptophyta</taxon>
        <taxon>Embryophyta</taxon>
        <taxon>Tracheophyta</taxon>
        <taxon>Spermatophyta</taxon>
        <taxon>Magnoliopsida</taxon>
        <taxon>Liliopsida</taxon>
        <taxon>Acoraceae</taxon>
        <taxon>Acorus</taxon>
    </lineage>
</organism>
<evidence type="ECO:0000313" key="2">
    <source>
        <dbReference type="EMBL" id="KAK1309857.1"/>
    </source>
</evidence>
<dbReference type="AlphaFoldDB" id="A0AAV9E937"/>
<gene>
    <name evidence="2" type="ORF">QJS10_CPA08g01354</name>
</gene>
<feature type="compositionally biased region" description="Basic and acidic residues" evidence="1">
    <location>
        <begin position="62"/>
        <end position="76"/>
    </location>
</feature>
<feature type="compositionally biased region" description="Gly residues" evidence="1">
    <location>
        <begin position="50"/>
        <end position="61"/>
    </location>
</feature>
<dbReference type="EMBL" id="JAUJYO010000008">
    <property type="protein sequence ID" value="KAK1309857.1"/>
    <property type="molecule type" value="Genomic_DNA"/>
</dbReference>
<keyword evidence="3" id="KW-1185">Reference proteome</keyword>
<feature type="compositionally biased region" description="Basic and acidic residues" evidence="1">
    <location>
        <begin position="103"/>
        <end position="124"/>
    </location>
</feature>
<comment type="caution">
    <text evidence="2">The sequence shown here is derived from an EMBL/GenBank/DDBJ whole genome shotgun (WGS) entry which is preliminary data.</text>
</comment>
<evidence type="ECO:0000256" key="1">
    <source>
        <dbReference type="SAM" id="MobiDB-lite"/>
    </source>
</evidence>
<reference evidence="2" key="2">
    <citation type="submission" date="2023-06" db="EMBL/GenBank/DDBJ databases">
        <authorList>
            <person name="Ma L."/>
            <person name="Liu K.-W."/>
            <person name="Li Z."/>
            <person name="Hsiao Y.-Y."/>
            <person name="Qi Y."/>
            <person name="Fu T."/>
            <person name="Tang G."/>
            <person name="Zhang D."/>
            <person name="Sun W.-H."/>
            <person name="Liu D.-K."/>
            <person name="Li Y."/>
            <person name="Chen G.-Z."/>
            <person name="Liu X.-D."/>
            <person name="Liao X.-Y."/>
            <person name="Jiang Y.-T."/>
            <person name="Yu X."/>
            <person name="Hao Y."/>
            <person name="Huang J."/>
            <person name="Zhao X.-W."/>
            <person name="Ke S."/>
            <person name="Chen Y.-Y."/>
            <person name="Wu W.-L."/>
            <person name="Hsu J.-L."/>
            <person name="Lin Y.-F."/>
            <person name="Huang M.-D."/>
            <person name="Li C.-Y."/>
            <person name="Huang L."/>
            <person name="Wang Z.-W."/>
            <person name="Zhao X."/>
            <person name="Zhong W.-Y."/>
            <person name="Peng D.-H."/>
            <person name="Ahmad S."/>
            <person name="Lan S."/>
            <person name="Zhang J.-S."/>
            <person name="Tsai W.-C."/>
            <person name="Van De Peer Y."/>
            <person name="Liu Z.-J."/>
        </authorList>
    </citation>
    <scope>NUCLEOTIDE SEQUENCE</scope>
    <source>
        <strain evidence="2">CP</strain>
        <tissue evidence="2">Leaves</tissue>
    </source>
</reference>
<feature type="compositionally biased region" description="Polar residues" evidence="1">
    <location>
        <begin position="21"/>
        <end position="32"/>
    </location>
</feature>
<dbReference type="Proteomes" id="UP001180020">
    <property type="component" value="Unassembled WGS sequence"/>
</dbReference>
<proteinExistence type="predicted"/>
<reference evidence="2" key="1">
    <citation type="journal article" date="2023" name="Nat. Commun.">
        <title>Diploid and tetraploid genomes of Acorus and the evolution of monocots.</title>
        <authorList>
            <person name="Ma L."/>
            <person name="Liu K.W."/>
            <person name="Li Z."/>
            <person name="Hsiao Y.Y."/>
            <person name="Qi Y."/>
            <person name="Fu T."/>
            <person name="Tang G.D."/>
            <person name="Zhang D."/>
            <person name="Sun W.H."/>
            <person name="Liu D.K."/>
            <person name="Li Y."/>
            <person name="Chen G.Z."/>
            <person name="Liu X.D."/>
            <person name="Liao X.Y."/>
            <person name="Jiang Y.T."/>
            <person name="Yu X."/>
            <person name="Hao Y."/>
            <person name="Huang J."/>
            <person name="Zhao X.W."/>
            <person name="Ke S."/>
            <person name="Chen Y.Y."/>
            <person name="Wu W.L."/>
            <person name="Hsu J.L."/>
            <person name="Lin Y.F."/>
            <person name="Huang M.D."/>
            <person name="Li C.Y."/>
            <person name="Huang L."/>
            <person name="Wang Z.W."/>
            <person name="Zhao X."/>
            <person name="Zhong W.Y."/>
            <person name="Peng D.H."/>
            <person name="Ahmad S."/>
            <person name="Lan S."/>
            <person name="Zhang J.S."/>
            <person name="Tsai W.C."/>
            <person name="Van de Peer Y."/>
            <person name="Liu Z.J."/>
        </authorList>
    </citation>
    <scope>NUCLEOTIDE SEQUENCE</scope>
    <source>
        <strain evidence="2">CP</strain>
    </source>
</reference>